<keyword evidence="2" id="KW-1185">Reference proteome</keyword>
<evidence type="ECO:0000313" key="1">
    <source>
        <dbReference type="EMBL" id="MBK4735877.1"/>
    </source>
</evidence>
<accession>A0A934SUD3</accession>
<dbReference type="Proteomes" id="UP000622890">
    <property type="component" value="Unassembled WGS sequence"/>
</dbReference>
<proteinExistence type="predicted"/>
<protein>
    <submittedName>
        <fullName evidence="1">Uncharacterized protein</fullName>
    </submittedName>
</protein>
<reference evidence="1" key="1">
    <citation type="submission" date="2021-01" db="EMBL/GenBank/DDBJ databases">
        <title>Genome sequence of strain Noviherbaspirillum sp. DKR-6.</title>
        <authorList>
            <person name="Chaudhary D.K."/>
        </authorList>
    </citation>
    <scope>NUCLEOTIDE SEQUENCE</scope>
    <source>
        <strain evidence="1">DKR-6</strain>
    </source>
</reference>
<dbReference type="EMBL" id="JAEPBG010000006">
    <property type="protein sequence ID" value="MBK4735877.1"/>
    <property type="molecule type" value="Genomic_DNA"/>
</dbReference>
<sequence length="374" mass="41193">MIRVAAQPTNREGLRLPPLTNVDITLRQFMTMPYVQKDGRTMTLGAVIFAQFCRNRVRTVIEEMFLVCSEEDLVGHAVAAYTGAPLSLEELRQQLDQAAVRQQIDHVLMAELEQAWCSRTLRSFFMTQPNAQGYLAWWPDAKIGDGIPLSAAPIAMPSGTVVNSITRCFQHEADTVAAYEWCAELRIDAASDRPDAIAYGMLYAFERDASGCPLGTVDDLICASDAVSDVDVLQVDAMLAQHGDTPELIVGSDLAFVWLWERALDSERGLGAQCLKAALADLAARFPELHTVAINMKPAQFKSWEEGEDPPAITMAKQEAIDALHGYIGNLRLDDLVNGEVRMIVANKDPDPERATQLVAQAAARRLIRQVGRP</sequence>
<gene>
    <name evidence="1" type="ORF">JJB74_14755</name>
</gene>
<comment type="caution">
    <text evidence="1">The sequence shown here is derived from an EMBL/GenBank/DDBJ whole genome shotgun (WGS) entry which is preliminary data.</text>
</comment>
<name>A0A934SUD3_9BURK</name>
<dbReference type="RefSeq" id="WP_200592761.1">
    <property type="nucleotide sequence ID" value="NZ_JAEPBG010000006.1"/>
</dbReference>
<organism evidence="1 2">
    <name type="scientific">Noviherbaspirillum pedocola</name>
    <dbReference type="NCBI Taxonomy" id="2801341"/>
    <lineage>
        <taxon>Bacteria</taxon>
        <taxon>Pseudomonadati</taxon>
        <taxon>Pseudomonadota</taxon>
        <taxon>Betaproteobacteria</taxon>
        <taxon>Burkholderiales</taxon>
        <taxon>Oxalobacteraceae</taxon>
        <taxon>Noviherbaspirillum</taxon>
    </lineage>
</organism>
<dbReference type="AlphaFoldDB" id="A0A934SUD3"/>
<evidence type="ECO:0000313" key="2">
    <source>
        <dbReference type="Proteomes" id="UP000622890"/>
    </source>
</evidence>